<feature type="region of interest" description="Disordered" evidence="7">
    <location>
        <begin position="296"/>
        <end position="315"/>
    </location>
</feature>
<feature type="domain" description="Protein kinase" evidence="8">
    <location>
        <begin position="137"/>
        <end position="653"/>
    </location>
</feature>
<dbReference type="EMBL" id="NBCO01000011">
    <property type="protein sequence ID" value="ORC89662.1"/>
    <property type="molecule type" value="Genomic_DNA"/>
</dbReference>
<dbReference type="RefSeq" id="XP_028883728.1">
    <property type="nucleotide sequence ID" value="XM_029024905.1"/>
</dbReference>
<dbReference type="PANTHER" id="PTHR45646:SF11">
    <property type="entry name" value="SERINE_THREONINE-PROTEIN KINASE DOA"/>
    <property type="match status" value="1"/>
</dbReference>
<protein>
    <submittedName>
        <fullName evidence="9">Protein kinase</fullName>
    </submittedName>
</protein>
<evidence type="ECO:0000313" key="9">
    <source>
        <dbReference type="EMBL" id="ORC89662.1"/>
    </source>
</evidence>
<evidence type="ECO:0000256" key="4">
    <source>
        <dbReference type="ARBA" id="ARBA00022777"/>
    </source>
</evidence>
<evidence type="ECO:0000256" key="1">
    <source>
        <dbReference type="ARBA" id="ARBA00022527"/>
    </source>
</evidence>
<dbReference type="Gene3D" id="1.10.510.10">
    <property type="entry name" value="Transferase(Phosphotransferase) domain 1"/>
    <property type="match status" value="1"/>
</dbReference>
<dbReference type="GO" id="GO:0004674">
    <property type="term" value="F:protein serine/threonine kinase activity"/>
    <property type="evidence" value="ECO:0007669"/>
    <property type="project" value="UniProtKB-KW"/>
</dbReference>
<keyword evidence="5 6" id="KW-0067">ATP-binding</keyword>
<dbReference type="Proteomes" id="UP000192257">
    <property type="component" value="Unassembled WGS sequence"/>
</dbReference>
<dbReference type="GO" id="GO:0005524">
    <property type="term" value="F:ATP binding"/>
    <property type="evidence" value="ECO:0007669"/>
    <property type="project" value="UniProtKB-UniRule"/>
</dbReference>
<dbReference type="PROSITE" id="PS50011">
    <property type="entry name" value="PROTEIN_KINASE_DOM"/>
    <property type="match status" value="1"/>
</dbReference>
<evidence type="ECO:0000259" key="8">
    <source>
        <dbReference type="PROSITE" id="PS50011"/>
    </source>
</evidence>
<name>A0A1X0NYA7_9TRYP</name>
<evidence type="ECO:0000256" key="5">
    <source>
        <dbReference type="ARBA" id="ARBA00022840"/>
    </source>
</evidence>
<feature type="binding site" evidence="6">
    <location>
        <position position="166"/>
    </location>
    <ligand>
        <name>ATP</name>
        <dbReference type="ChEBI" id="CHEBI:30616"/>
    </ligand>
</feature>
<feature type="compositionally biased region" description="Low complexity" evidence="7">
    <location>
        <begin position="302"/>
        <end position="312"/>
    </location>
</feature>
<dbReference type="VEuPathDB" id="TriTrypDB:TM35_000111960"/>
<feature type="region of interest" description="Disordered" evidence="7">
    <location>
        <begin position="196"/>
        <end position="217"/>
    </location>
</feature>
<organism evidence="9 10">
    <name type="scientific">Trypanosoma theileri</name>
    <dbReference type="NCBI Taxonomy" id="67003"/>
    <lineage>
        <taxon>Eukaryota</taxon>
        <taxon>Discoba</taxon>
        <taxon>Euglenozoa</taxon>
        <taxon>Kinetoplastea</taxon>
        <taxon>Metakinetoplastina</taxon>
        <taxon>Trypanosomatida</taxon>
        <taxon>Trypanosomatidae</taxon>
        <taxon>Trypanosoma</taxon>
    </lineage>
</organism>
<evidence type="ECO:0000256" key="7">
    <source>
        <dbReference type="SAM" id="MobiDB-lite"/>
    </source>
</evidence>
<dbReference type="OrthoDB" id="283111at2759"/>
<dbReference type="AlphaFoldDB" id="A0A1X0NYA7"/>
<dbReference type="SUPFAM" id="SSF56112">
    <property type="entry name" value="Protein kinase-like (PK-like)"/>
    <property type="match status" value="1"/>
</dbReference>
<keyword evidence="1" id="KW-0723">Serine/threonine-protein kinase</keyword>
<gene>
    <name evidence="9" type="ORF">TM35_000111960</name>
</gene>
<accession>A0A1X0NYA7</accession>
<evidence type="ECO:0000256" key="2">
    <source>
        <dbReference type="ARBA" id="ARBA00022679"/>
    </source>
</evidence>
<keyword evidence="3 6" id="KW-0547">Nucleotide-binding</keyword>
<comment type="caution">
    <text evidence="9">The sequence shown here is derived from an EMBL/GenBank/DDBJ whole genome shotgun (WGS) entry which is preliminary data.</text>
</comment>
<dbReference type="PROSITE" id="PS00107">
    <property type="entry name" value="PROTEIN_KINASE_ATP"/>
    <property type="match status" value="1"/>
</dbReference>
<keyword evidence="2" id="KW-0808">Transferase</keyword>
<sequence>MTDGLGAPCKRPRNEVNAGEENIGQDDRQSSFSSYSSYSSASQASSYSVSSSMSQASRDEYNNHDEDNLSSKEKEEMRKHYPMFTVEYAQQHKRGSMPFLQTQEQQQRPLLPLLRLRHSTPSSSEMESTRLFLYNEYEFLRELGKGTYAKVVLCRSLRSGEHCALKIFRDENNYREACWDEMAVMKALCTPVVENDHNQQQQQRQLDDDDKNRNNNYYSINEYNQRNEFGVGDMVMPSTMCIGELSASAEYQGRMGRFNVPITHIPHPVHHAIVFPVLGLSLLDILRNIRKGVQVSPISGSNNNNENKNNNNNDRRLSREVVEVVYRGMPIDLLRSVVYQILLFLCHAHRRGIVHTDLKPENVLFESSNTVISSVSVIKRSYYYTSEHSMEENVNGTEKSHNPTDEISNGLSSSSALLSSGIHYTAMSTTVNALLPIMNSVRVIDFGAAEFLSKCRHVSKLDETTPVFYHRIHTTHYRSVEVLLGLGWMASADIWSLGCMIPELLTGECLFMPRDDLEHLALIQQVIGTFNAEEIGKSQEKSTIVSRVFAHGRHFKDFFDPHTMQLAWPPKSHEEVNNTGISTSTTTSRGEAGRQQRKEQNELEKDIHYVLSRATLQQILGPVPLLYDLCQRMLDYDPLRRITAAEALRHPFFTTPV</sequence>
<dbReference type="Pfam" id="PF00069">
    <property type="entry name" value="Pkinase"/>
    <property type="match status" value="1"/>
</dbReference>
<evidence type="ECO:0000256" key="6">
    <source>
        <dbReference type="PROSITE-ProRule" id="PRU10141"/>
    </source>
</evidence>
<dbReference type="GeneID" id="39984685"/>
<dbReference type="InterPro" id="IPR017441">
    <property type="entry name" value="Protein_kinase_ATP_BS"/>
</dbReference>
<dbReference type="GO" id="GO:0005634">
    <property type="term" value="C:nucleus"/>
    <property type="evidence" value="ECO:0007669"/>
    <property type="project" value="TreeGrafter"/>
</dbReference>
<feature type="compositionally biased region" description="Basic and acidic residues" evidence="7">
    <location>
        <begin position="591"/>
        <end position="600"/>
    </location>
</feature>
<proteinExistence type="predicted"/>
<feature type="compositionally biased region" description="Basic and acidic residues" evidence="7">
    <location>
        <begin position="57"/>
        <end position="76"/>
    </location>
</feature>
<keyword evidence="4 9" id="KW-0418">Kinase</keyword>
<evidence type="ECO:0000313" key="10">
    <source>
        <dbReference type="Proteomes" id="UP000192257"/>
    </source>
</evidence>
<feature type="region of interest" description="Disordered" evidence="7">
    <location>
        <begin position="570"/>
        <end position="600"/>
    </location>
</feature>
<dbReference type="Gene3D" id="3.30.200.20">
    <property type="entry name" value="Phosphorylase Kinase, domain 1"/>
    <property type="match status" value="1"/>
</dbReference>
<feature type="compositionally biased region" description="Low complexity" evidence="7">
    <location>
        <begin position="30"/>
        <end position="56"/>
    </location>
</feature>
<evidence type="ECO:0000256" key="3">
    <source>
        <dbReference type="ARBA" id="ARBA00022741"/>
    </source>
</evidence>
<dbReference type="PANTHER" id="PTHR45646">
    <property type="entry name" value="SERINE/THREONINE-PROTEIN KINASE DOA-RELATED"/>
    <property type="match status" value="1"/>
</dbReference>
<dbReference type="InterPro" id="IPR011009">
    <property type="entry name" value="Kinase-like_dom_sf"/>
</dbReference>
<dbReference type="SMART" id="SM00220">
    <property type="entry name" value="S_TKc"/>
    <property type="match status" value="1"/>
</dbReference>
<dbReference type="InterPro" id="IPR051175">
    <property type="entry name" value="CLK_kinases"/>
</dbReference>
<reference evidence="9 10" key="1">
    <citation type="submission" date="2017-03" db="EMBL/GenBank/DDBJ databases">
        <title>An alternative strategy for trypanosome survival in the mammalian bloodstream revealed through genome and transcriptome analysis of the ubiquitous bovine parasite Trypanosoma (Megatrypanum) theileri.</title>
        <authorList>
            <person name="Kelly S."/>
            <person name="Ivens A."/>
            <person name="Mott A."/>
            <person name="O'Neill E."/>
            <person name="Emms D."/>
            <person name="Macleod O."/>
            <person name="Voorheis P."/>
            <person name="Matthews J."/>
            <person name="Matthews K."/>
            <person name="Carrington M."/>
        </authorList>
    </citation>
    <scope>NUCLEOTIDE SEQUENCE [LARGE SCALE GENOMIC DNA]</scope>
    <source>
        <strain evidence="9">Edinburgh</strain>
    </source>
</reference>
<dbReference type="PROSITE" id="PS00108">
    <property type="entry name" value="PROTEIN_KINASE_ST"/>
    <property type="match status" value="1"/>
</dbReference>
<keyword evidence="10" id="KW-1185">Reference proteome</keyword>
<feature type="region of interest" description="Disordered" evidence="7">
    <location>
        <begin position="1"/>
        <end position="76"/>
    </location>
</feature>
<dbReference type="InterPro" id="IPR000719">
    <property type="entry name" value="Prot_kinase_dom"/>
</dbReference>
<dbReference type="InterPro" id="IPR008271">
    <property type="entry name" value="Ser/Thr_kinase_AS"/>
</dbReference>